<gene>
    <name evidence="2" type="ORF">EV356DRAFT_520242</name>
</gene>
<evidence type="ECO:0000313" key="3">
    <source>
        <dbReference type="Proteomes" id="UP000800092"/>
    </source>
</evidence>
<accession>A0A6A6GWC4</accession>
<keyword evidence="3" id="KW-1185">Reference proteome</keyword>
<evidence type="ECO:0000256" key="1">
    <source>
        <dbReference type="SAM" id="MobiDB-lite"/>
    </source>
</evidence>
<proteinExistence type="predicted"/>
<feature type="region of interest" description="Disordered" evidence="1">
    <location>
        <begin position="6"/>
        <end position="34"/>
    </location>
</feature>
<evidence type="ECO:0000313" key="2">
    <source>
        <dbReference type="EMBL" id="KAF2230025.1"/>
    </source>
</evidence>
<dbReference type="EMBL" id="ML991849">
    <property type="protein sequence ID" value="KAF2230025.1"/>
    <property type="molecule type" value="Genomic_DNA"/>
</dbReference>
<name>A0A6A6GWC4_VIRVR</name>
<sequence>MAVVVANGILDAPIPSTPSNPRPSSNANHHRPIRRGWPYHYNGTNGGERNHTHHYNGSKGCKWNRTHHYNGTKGGDWNRTYYCIGTKNGESNRTNNCSTSTSSLPTFSIIPIPIFEPASDSSSSSSNYYQPAINWGNSSQNPSAWIPQPTHAFTFTPSGGQRDMSQSHPFVHLNVEYDGNRTGVDLEGTDGIKNIDCQPGQWRIQTKDTDHFNVAKSWPKDIILVTSTFCRSGASRRLIQADRLSYKEPDTIIAYGQQSLLGLAPPVLKMRTNFGHHKPNSAKRGLDGQQHRPIREWKRTSDNEKRNGQGITSVIGNIPFQITQTRDPISTGPVLVTTVTVEDKDKRNVGDRIRSRISSRNSHFKSRFGGLFSTANSDVQGAVGTVTSDVKGAMSTGGSEVLGALDYTVPSTTVSRFVQIPKSTPTGVSPWGNPGNKEFGFLGMDFWDLGIKMSGGVEFEGNFEIDAKKIGQSGFLSGELGINGSNWEFDFPLGLNFQNASFEHTWNTWQLIEPIDICPDVGCFAIENVFELGSQLQVTLNITLEVNATGKLTTGTNITYSQPAAKWNFGDESKNSATGWDGDHQKWFNYTDGNVTLSGGLGFDLTQFNGLSFPQVPNANTNVSFSNGVSIVGHVSMDTKGNSKFKRSNMSKREHPKDILARVLMKKDTCTDNGGVEVSLDLEGQVIVQAGVWKFGTAKPLYATQIPLYSTCISGAGNTVHSFIRNSSSKPNVANATTTKGPQPTRLGSLHPLANITSDL</sequence>
<dbReference type="OrthoDB" id="4095724at2759"/>
<dbReference type="Proteomes" id="UP000800092">
    <property type="component" value="Unassembled WGS sequence"/>
</dbReference>
<feature type="region of interest" description="Disordered" evidence="1">
    <location>
        <begin position="729"/>
        <end position="751"/>
    </location>
</feature>
<reference evidence="2" key="1">
    <citation type="journal article" date="2020" name="Stud. Mycol.">
        <title>101 Dothideomycetes genomes: a test case for predicting lifestyles and emergence of pathogens.</title>
        <authorList>
            <person name="Haridas S."/>
            <person name="Albert R."/>
            <person name="Binder M."/>
            <person name="Bloem J."/>
            <person name="Labutti K."/>
            <person name="Salamov A."/>
            <person name="Andreopoulos B."/>
            <person name="Baker S."/>
            <person name="Barry K."/>
            <person name="Bills G."/>
            <person name="Bluhm B."/>
            <person name="Cannon C."/>
            <person name="Castanera R."/>
            <person name="Culley D."/>
            <person name="Daum C."/>
            <person name="Ezra D."/>
            <person name="Gonzalez J."/>
            <person name="Henrissat B."/>
            <person name="Kuo A."/>
            <person name="Liang C."/>
            <person name="Lipzen A."/>
            <person name="Lutzoni F."/>
            <person name="Magnuson J."/>
            <person name="Mondo S."/>
            <person name="Nolan M."/>
            <person name="Ohm R."/>
            <person name="Pangilinan J."/>
            <person name="Park H.-J."/>
            <person name="Ramirez L."/>
            <person name="Alfaro M."/>
            <person name="Sun H."/>
            <person name="Tritt A."/>
            <person name="Yoshinaga Y."/>
            <person name="Zwiers L.-H."/>
            <person name="Turgeon B."/>
            <person name="Goodwin S."/>
            <person name="Spatafora J."/>
            <person name="Crous P."/>
            <person name="Grigoriev I."/>
        </authorList>
    </citation>
    <scope>NUCLEOTIDE SEQUENCE</scope>
    <source>
        <strain evidence="2">Tuck. ex Michener</strain>
    </source>
</reference>
<feature type="compositionally biased region" description="Polar residues" evidence="1">
    <location>
        <begin position="729"/>
        <end position="742"/>
    </location>
</feature>
<dbReference type="AlphaFoldDB" id="A0A6A6GWC4"/>
<organism evidence="2 3">
    <name type="scientific">Viridothelium virens</name>
    <name type="common">Speckled blister lichen</name>
    <name type="synonym">Trypethelium virens</name>
    <dbReference type="NCBI Taxonomy" id="1048519"/>
    <lineage>
        <taxon>Eukaryota</taxon>
        <taxon>Fungi</taxon>
        <taxon>Dikarya</taxon>
        <taxon>Ascomycota</taxon>
        <taxon>Pezizomycotina</taxon>
        <taxon>Dothideomycetes</taxon>
        <taxon>Dothideomycetes incertae sedis</taxon>
        <taxon>Trypetheliales</taxon>
        <taxon>Trypetheliaceae</taxon>
        <taxon>Viridothelium</taxon>
    </lineage>
</organism>
<protein>
    <submittedName>
        <fullName evidence="2">Uncharacterized protein</fullName>
    </submittedName>
</protein>